<feature type="chain" id="PRO_5046821080" evidence="14">
    <location>
        <begin position="20"/>
        <end position="706"/>
    </location>
</feature>
<evidence type="ECO:0000256" key="3">
    <source>
        <dbReference type="ARBA" id="ARBA00022452"/>
    </source>
</evidence>
<dbReference type="RefSeq" id="WP_238895081.1">
    <property type="nucleotide sequence ID" value="NZ_JAKOGG010000002.1"/>
</dbReference>
<keyword evidence="3 10" id="KW-1134">Transmembrane beta strand</keyword>
<keyword evidence="8 10" id="KW-0472">Membrane</keyword>
<comment type="subcellular location">
    <subcellularLocation>
        <location evidence="1 10">Cell outer membrane</location>
        <topology evidence="1 10">Multi-pass membrane protein</topology>
    </subcellularLocation>
</comment>
<dbReference type="CDD" id="cd01347">
    <property type="entry name" value="ligand_gated_channel"/>
    <property type="match status" value="1"/>
</dbReference>
<feature type="region of interest" description="Disordered" evidence="13">
    <location>
        <begin position="213"/>
        <end position="238"/>
    </location>
</feature>
<sequence length="706" mass="77525">MKKLILSPIALAITASVFATPSFADPAKTKIDEVIVVTASGMEQKIIDAPASISVISNEELAQRNYHDLAEALSGVEGVDIRSGTGKTGGLNISIRGMPSNYTLVLVDGVRQSASSDATPNGFGSMNSGFMPPLNAIDHIEVIRGPMSTLYGSDAIGGVVNIITKKYADQWAGSVNVGHSVQEDDKWGDSTNVGFYTSGPLIKDKLSITLRGNSQHRQGTSMESLSETSATRTPFPTESDRYTLGSRLNYKINANHHLWFDGEVARQKFNNENSQLGPVGTSGGGYEDMLHYEQNKLVVGYDANFDFATWKSNLLYATTENRGRVLTGQSLPADLAYMIGEGRELKNRNIIFNTKLIAGLGDDHLLTTGFEYWNAQMKDGIVLANSGETFKQDNYSLYAEDQWQIFSPLQLTFGARYEKHDDFSGHVSPRVYAVYNVDENWTVKGGVSTGYNTPSLSQLHDGVSGIGGNGTTSTVGNPDLEPEKSTNYEAGVYYENASEFNANVTFFYNKYKDAINGYDLGDNITSFRNIGRARVEGVEFATSFPVLIDELRFNLNYTYNDTEQEGGVNDGAPFNATAKHMANARLQWQVTDDFTARISAEYHGEIPRYTSLYDNLTATQQLVHDALGANMKAWTVIDLGATYKFSDSITVNANIDNLFGKDFSEVQLYGVGRSTEYAGEYFSTSRSTTGYVNPGRNYWVSLTYSF</sequence>
<evidence type="ECO:0000256" key="14">
    <source>
        <dbReference type="SAM" id="SignalP"/>
    </source>
</evidence>
<dbReference type="InterPro" id="IPR036942">
    <property type="entry name" value="Beta-barrel_TonB_sf"/>
</dbReference>
<feature type="compositionally biased region" description="Polar residues" evidence="13">
    <location>
        <begin position="213"/>
        <end position="236"/>
    </location>
</feature>
<evidence type="ECO:0000256" key="10">
    <source>
        <dbReference type="PROSITE-ProRule" id="PRU01360"/>
    </source>
</evidence>
<proteinExistence type="inferred from homology"/>
<keyword evidence="18" id="KW-1185">Reference proteome</keyword>
<evidence type="ECO:0000256" key="12">
    <source>
        <dbReference type="RuleBase" id="RU003357"/>
    </source>
</evidence>
<dbReference type="PANTHER" id="PTHR30069">
    <property type="entry name" value="TONB-DEPENDENT OUTER MEMBRANE RECEPTOR"/>
    <property type="match status" value="1"/>
</dbReference>
<evidence type="ECO:0000259" key="15">
    <source>
        <dbReference type="Pfam" id="PF00593"/>
    </source>
</evidence>
<evidence type="ECO:0000313" key="17">
    <source>
        <dbReference type="EMBL" id="MCS4555690.1"/>
    </source>
</evidence>
<feature type="signal peptide" evidence="14">
    <location>
        <begin position="1"/>
        <end position="19"/>
    </location>
</feature>
<evidence type="ECO:0000259" key="16">
    <source>
        <dbReference type="Pfam" id="PF07715"/>
    </source>
</evidence>
<dbReference type="Gene3D" id="2.40.170.20">
    <property type="entry name" value="TonB-dependent receptor, beta-barrel domain"/>
    <property type="match status" value="1"/>
</dbReference>
<keyword evidence="9 10" id="KW-0998">Cell outer membrane</keyword>
<dbReference type="NCBIfam" id="NF010012">
    <property type="entry name" value="PRK13486.1"/>
    <property type="match status" value="1"/>
</dbReference>
<evidence type="ECO:0000256" key="6">
    <source>
        <dbReference type="ARBA" id="ARBA00023065"/>
    </source>
</evidence>
<keyword evidence="6" id="KW-0406">Ion transport</keyword>
<evidence type="ECO:0000256" key="11">
    <source>
        <dbReference type="PROSITE-ProRule" id="PRU10144"/>
    </source>
</evidence>
<reference evidence="18" key="1">
    <citation type="submission" date="2023-07" db="EMBL/GenBank/DDBJ databases">
        <title>Shewanella mangrovi sp. nov., an acetaldehyde- degrading bacterium isolated from mangrove sediment.</title>
        <authorList>
            <person name="Liu Y."/>
        </authorList>
    </citation>
    <scope>NUCLEOTIDE SEQUENCE [LARGE SCALE GENOMIC DNA]</scope>
    <source>
        <strain evidence="18">C32</strain>
    </source>
</reference>
<evidence type="ECO:0000256" key="2">
    <source>
        <dbReference type="ARBA" id="ARBA00022448"/>
    </source>
</evidence>
<dbReference type="Gene3D" id="2.170.130.10">
    <property type="entry name" value="TonB-dependent receptor, plug domain"/>
    <property type="match status" value="1"/>
</dbReference>
<evidence type="ECO:0000256" key="1">
    <source>
        <dbReference type="ARBA" id="ARBA00004571"/>
    </source>
</evidence>
<dbReference type="InterPro" id="IPR010917">
    <property type="entry name" value="TonB_rcpt_CS"/>
</dbReference>
<accession>A0ABT2FJ53</accession>
<dbReference type="PANTHER" id="PTHR30069:SF53">
    <property type="entry name" value="COLICIN I RECEPTOR-RELATED"/>
    <property type="match status" value="1"/>
</dbReference>
<dbReference type="InterPro" id="IPR000531">
    <property type="entry name" value="Beta-barrel_TonB"/>
</dbReference>
<gene>
    <name evidence="17" type="ORF">L9G74_04510</name>
</gene>
<dbReference type="InterPro" id="IPR012910">
    <property type="entry name" value="Plug_dom"/>
</dbReference>
<comment type="caution">
    <text evidence="17">The sequence shown here is derived from an EMBL/GenBank/DDBJ whole genome shotgun (WGS) entry which is preliminary data.</text>
</comment>
<organism evidence="17 18">
    <name type="scientific">Shewanella electrica</name>
    <dbReference type="NCBI Taxonomy" id="515560"/>
    <lineage>
        <taxon>Bacteria</taxon>
        <taxon>Pseudomonadati</taxon>
        <taxon>Pseudomonadota</taxon>
        <taxon>Gammaproteobacteria</taxon>
        <taxon>Alteromonadales</taxon>
        <taxon>Shewanellaceae</taxon>
        <taxon>Shewanella</taxon>
    </lineage>
</organism>
<dbReference type="Proteomes" id="UP001201549">
    <property type="component" value="Unassembled WGS sequence"/>
</dbReference>
<keyword evidence="17" id="KW-0675">Receptor</keyword>
<dbReference type="InterPro" id="IPR037066">
    <property type="entry name" value="Plug_dom_sf"/>
</dbReference>
<dbReference type="InterPro" id="IPR039426">
    <property type="entry name" value="TonB-dep_rcpt-like"/>
</dbReference>
<dbReference type="SUPFAM" id="SSF56935">
    <property type="entry name" value="Porins"/>
    <property type="match status" value="1"/>
</dbReference>
<feature type="domain" description="TonB-dependent receptor-like beta-barrel" evidence="15">
    <location>
        <begin position="277"/>
        <end position="658"/>
    </location>
</feature>
<evidence type="ECO:0000313" key="18">
    <source>
        <dbReference type="Proteomes" id="UP001201549"/>
    </source>
</evidence>
<keyword evidence="5 14" id="KW-0732">Signal</keyword>
<dbReference type="EMBL" id="JAKOGG010000002">
    <property type="protein sequence ID" value="MCS4555690.1"/>
    <property type="molecule type" value="Genomic_DNA"/>
</dbReference>
<dbReference type="Pfam" id="PF00593">
    <property type="entry name" value="TonB_dep_Rec_b-barrel"/>
    <property type="match status" value="1"/>
</dbReference>
<feature type="domain" description="TonB-dependent receptor plug" evidence="16">
    <location>
        <begin position="46"/>
        <end position="159"/>
    </location>
</feature>
<keyword evidence="7 12" id="KW-0798">TonB box</keyword>
<evidence type="ECO:0000256" key="4">
    <source>
        <dbReference type="ARBA" id="ARBA00022692"/>
    </source>
</evidence>
<evidence type="ECO:0000256" key="7">
    <source>
        <dbReference type="ARBA" id="ARBA00023077"/>
    </source>
</evidence>
<evidence type="ECO:0000256" key="13">
    <source>
        <dbReference type="SAM" id="MobiDB-lite"/>
    </source>
</evidence>
<evidence type="ECO:0000256" key="8">
    <source>
        <dbReference type="ARBA" id="ARBA00023136"/>
    </source>
</evidence>
<dbReference type="PROSITE" id="PS52016">
    <property type="entry name" value="TONB_DEPENDENT_REC_3"/>
    <property type="match status" value="1"/>
</dbReference>
<evidence type="ECO:0000256" key="5">
    <source>
        <dbReference type="ARBA" id="ARBA00022729"/>
    </source>
</evidence>
<keyword evidence="4 10" id="KW-0812">Transmembrane</keyword>
<name>A0ABT2FJ53_9GAMM</name>
<keyword evidence="2 10" id="KW-0813">Transport</keyword>
<dbReference type="Pfam" id="PF07715">
    <property type="entry name" value="Plug"/>
    <property type="match status" value="1"/>
</dbReference>
<protein>
    <submittedName>
        <fullName evidence="17">TonB-dependent receptor</fullName>
    </submittedName>
</protein>
<dbReference type="PROSITE" id="PS01156">
    <property type="entry name" value="TONB_DEPENDENT_REC_2"/>
    <property type="match status" value="1"/>
</dbReference>
<comment type="similarity">
    <text evidence="10 12">Belongs to the TonB-dependent receptor family.</text>
</comment>
<evidence type="ECO:0000256" key="9">
    <source>
        <dbReference type="ARBA" id="ARBA00023237"/>
    </source>
</evidence>
<feature type="short sequence motif" description="TonB C-terminal box" evidence="11">
    <location>
        <begin position="689"/>
        <end position="706"/>
    </location>
</feature>